<organism evidence="3 4">
    <name type="scientific">Macrophomina phaseolina</name>
    <dbReference type="NCBI Taxonomy" id="35725"/>
    <lineage>
        <taxon>Eukaryota</taxon>
        <taxon>Fungi</taxon>
        <taxon>Dikarya</taxon>
        <taxon>Ascomycota</taxon>
        <taxon>Pezizomycotina</taxon>
        <taxon>Dothideomycetes</taxon>
        <taxon>Dothideomycetes incertae sedis</taxon>
        <taxon>Botryosphaeriales</taxon>
        <taxon>Botryosphaeriaceae</taxon>
        <taxon>Macrophomina</taxon>
    </lineage>
</organism>
<proteinExistence type="predicted"/>
<gene>
    <name evidence="3" type="ORF">B0J12DRAFT_696340</name>
</gene>
<feature type="chain" id="PRO_5045160385" description="DUF8213 domain-containing protein" evidence="1">
    <location>
        <begin position="19"/>
        <end position="141"/>
    </location>
</feature>
<evidence type="ECO:0000256" key="1">
    <source>
        <dbReference type="SAM" id="SignalP"/>
    </source>
</evidence>
<accession>A0ABQ8GJT9</accession>
<evidence type="ECO:0000313" key="4">
    <source>
        <dbReference type="Proteomes" id="UP000774617"/>
    </source>
</evidence>
<dbReference type="InterPro" id="IPR058526">
    <property type="entry name" value="DUF8213"/>
</dbReference>
<evidence type="ECO:0000313" key="3">
    <source>
        <dbReference type="EMBL" id="KAH7058660.1"/>
    </source>
</evidence>
<reference evidence="3 4" key="1">
    <citation type="journal article" date="2021" name="Nat. Commun.">
        <title>Genetic determinants of endophytism in the Arabidopsis root mycobiome.</title>
        <authorList>
            <person name="Mesny F."/>
            <person name="Miyauchi S."/>
            <person name="Thiergart T."/>
            <person name="Pickel B."/>
            <person name="Atanasova L."/>
            <person name="Karlsson M."/>
            <person name="Huettel B."/>
            <person name="Barry K.W."/>
            <person name="Haridas S."/>
            <person name="Chen C."/>
            <person name="Bauer D."/>
            <person name="Andreopoulos W."/>
            <person name="Pangilinan J."/>
            <person name="LaButti K."/>
            <person name="Riley R."/>
            <person name="Lipzen A."/>
            <person name="Clum A."/>
            <person name="Drula E."/>
            <person name="Henrissat B."/>
            <person name="Kohler A."/>
            <person name="Grigoriev I.V."/>
            <person name="Martin F.M."/>
            <person name="Hacquard S."/>
        </authorList>
    </citation>
    <scope>NUCLEOTIDE SEQUENCE [LARGE SCALE GENOMIC DNA]</scope>
    <source>
        <strain evidence="3 4">MPI-SDFR-AT-0080</strain>
    </source>
</reference>
<dbReference type="Pfam" id="PF26641">
    <property type="entry name" value="DUF8213"/>
    <property type="match status" value="1"/>
</dbReference>
<dbReference type="Proteomes" id="UP000774617">
    <property type="component" value="Unassembled WGS sequence"/>
</dbReference>
<dbReference type="EMBL" id="JAGTJR010000006">
    <property type="protein sequence ID" value="KAH7058660.1"/>
    <property type="molecule type" value="Genomic_DNA"/>
</dbReference>
<name>A0ABQ8GJT9_9PEZI</name>
<comment type="caution">
    <text evidence="3">The sequence shown here is derived from an EMBL/GenBank/DDBJ whole genome shotgun (WGS) entry which is preliminary data.</text>
</comment>
<feature type="signal peptide" evidence="1">
    <location>
        <begin position="1"/>
        <end position="18"/>
    </location>
</feature>
<feature type="domain" description="DUF8213" evidence="2">
    <location>
        <begin position="19"/>
        <end position="141"/>
    </location>
</feature>
<protein>
    <recommendedName>
        <fullName evidence="2">DUF8213 domain-containing protein</fullName>
    </recommendedName>
</protein>
<keyword evidence="1" id="KW-0732">Signal</keyword>
<dbReference type="PROSITE" id="PS51257">
    <property type="entry name" value="PROKAR_LIPOPROTEIN"/>
    <property type="match status" value="1"/>
</dbReference>
<keyword evidence="4" id="KW-1185">Reference proteome</keyword>
<evidence type="ECO:0000259" key="2">
    <source>
        <dbReference type="Pfam" id="PF26641"/>
    </source>
</evidence>
<sequence length="141" mass="13730">MRAVFVPALLSLLACVEASITCLKVGATATATWTNSAGQTCTFTGVVGSNYGANSAGSGDCNGRCGAGCTGTAIGNAYTQDCFSHDICSYFENASGGASDPNCGAAYNSAVDDTLGGAGAGCGQTNPSNAVSKPTSSPVCS</sequence>